<sequence>MLSFQGFTATILAANESGDFQELPQYAIQVHEENNEVVCWIPAVDRQNFTVQWKRDRTLVYESCGVIYIDGEEIGNDVIPKWKDKHTSVAWLGVKFEEYWIPSDQPSGDGATMIDHGNFTKRRPILAPGKGEWKDLRFSAALTHEVISRIIVKFDWLLRKLVSQQIHTNLKQRESQSNRYQVRNSEEGSNWRVPQSVEVVATFVFKYRPIDFLISNGMVLQDESKELASPSVASNKGKVFWIRSRHTKTNMAYVDYKEIRRQETLATRLMVQAAREEKERRAPSEAK</sequence>
<evidence type="ECO:0000313" key="2">
    <source>
        <dbReference type="Proteomes" id="UP000284706"/>
    </source>
</evidence>
<proteinExistence type="predicted"/>
<reference evidence="1 2" key="1">
    <citation type="journal article" date="2018" name="Evol. Lett.">
        <title>Horizontal gene cluster transfer increased hallucinogenic mushroom diversity.</title>
        <authorList>
            <person name="Reynolds H.T."/>
            <person name="Vijayakumar V."/>
            <person name="Gluck-Thaler E."/>
            <person name="Korotkin H.B."/>
            <person name="Matheny P.B."/>
            <person name="Slot J.C."/>
        </authorList>
    </citation>
    <scope>NUCLEOTIDE SEQUENCE [LARGE SCALE GENOMIC DNA]</scope>
    <source>
        <strain evidence="1 2">SRW20</strain>
    </source>
</reference>
<dbReference type="InParanoid" id="A0A409WXR1"/>
<dbReference type="Proteomes" id="UP000284706">
    <property type="component" value="Unassembled WGS sequence"/>
</dbReference>
<comment type="caution">
    <text evidence="1">The sequence shown here is derived from an EMBL/GenBank/DDBJ whole genome shotgun (WGS) entry which is preliminary data.</text>
</comment>
<name>A0A409WXR1_9AGAR</name>
<evidence type="ECO:0000313" key="1">
    <source>
        <dbReference type="EMBL" id="PPQ83320.1"/>
    </source>
</evidence>
<gene>
    <name evidence="1" type="ORF">CVT26_015146</name>
</gene>
<dbReference type="EMBL" id="NHYE01004633">
    <property type="protein sequence ID" value="PPQ83320.1"/>
    <property type="molecule type" value="Genomic_DNA"/>
</dbReference>
<accession>A0A409WXR1</accession>
<protein>
    <submittedName>
        <fullName evidence="1">Uncharacterized protein</fullName>
    </submittedName>
</protein>
<organism evidence="1 2">
    <name type="scientific">Gymnopilus dilepis</name>
    <dbReference type="NCBI Taxonomy" id="231916"/>
    <lineage>
        <taxon>Eukaryota</taxon>
        <taxon>Fungi</taxon>
        <taxon>Dikarya</taxon>
        <taxon>Basidiomycota</taxon>
        <taxon>Agaricomycotina</taxon>
        <taxon>Agaricomycetes</taxon>
        <taxon>Agaricomycetidae</taxon>
        <taxon>Agaricales</taxon>
        <taxon>Agaricineae</taxon>
        <taxon>Hymenogastraceae</taxon>
        <taxon>Gymnopilus</taxon>
    </lineage>
</organism>
<dbReference type="OrthoDB" id="3364132at2759"/>
<keyword evidence="2" id="KW-1185">Reference proteome</keyword>
<dbReference type="AlphaFoldDB" id="A0A409WXR1"/>